<proteinExistence type="predicted"/>
<protein>
    <recommendedName>
        <fullName evidence="2">WLM domain-containing protein</fullName>
    </recommendedName>
</protein>
<evidence type="ECO:0000313" key="3">
    <source>
        <dbReference type="EMBL" id="TRX97472.1"/>
    </source>
</evidence>
<dbReference type="STRING" id="2512241.A0A553IB95"/>
<dbReference type="EMBL" id="VFLP01000006">
    <property type="protein sequence ID" value="TRX97472.1"/>
    <property type="molecule type" value="Genomic_DNA"/>
</dbReference>
<evidence type="ECO:0000256" key="1">
    <source>
        <dbReference type="SAM" id="MobiDB-lite"/>
    </source>
</evidence>
<dbReference type="PANTHER" id="PTHR47795:SF1">
    <property type="entry name" value="DNA-DEPENDENT METALLOPROTEASE WSS1 HOMOLOG 2"/>
    <property type="match status" value="1"/>
</dbReference>
<dbReference type="GO" id="GO:0070628">
    <property type="term" value="F:proteasome binding"/>
    <property type="evidence" value="ECO:0007669"/>
    <property type="project" value="TreeGrafter"/>
</dbReference>
<feature type="domain" description="WLM" evidence="2">
    <location>
        <begin position="97"/>
        <end position="299"/>
    </location>
</feature>
<dbReference type="Proteomes" id="UP000319160">
    <property type="component" value="Unassembled WGS sequence"/>
</dbReference>
<sequence>MQPDATVTDLVDQIQSVLHIPVENQKLMVPKMALLKAPFGDRPITDLQHKKITLLGTTSAEIAGLTAASEKATAREAHLASARRNLPTAFSRRDPLRAQEESQYTFMTLRPLPNLPRPERSLAFLERLKADPGIRAAMRKHKFSVGLLTEMDPISYTESNHEGTTRILGLNRNKGEVIELRLRTDAYDGYRDYKTIRNTLCHELAHNVHGPHDRQFWDLCHQIEREVAKADWKSGGSSVGGGEFYEPSEEIAYDHGGWTGGEFVLGGGGGPSSQSADAAAGTTLSRREIIAKAAEERLKKQKEKQPDP</sequence>
<evidence type="ECO:0000313" key="4">
    <source>
        <dbReference type="Proteomes" id="UP000319160"/>
    </source>
</evidence>
<gene>
    <name evidence="3" type="ORF">FHL15_001750</name>
</gene>
<dbReference type="AlphaFoldDB" id="A0A553IB95"/>
<reference evidence="4" key="1">
    <citation type="submission" date="2019-06" db="EMBL/GenBank/DDBJ databases">
        <title>Draft genome sequence of the griseofulvin-producing fungus Xylaria cubensis strain G536.</title>
        <authorList>
            <person name="Mead M.E."/>
            <person name="Raja H.A."/>
            <person name="Steenwyk J.L."/>
            <person name="Knowles S.L."/>
            <person name="Oberlies N.H."/>
            <person name="Rokas A."/>
        </authorList>
    </citation>
    <scope>NUCLEOTIDE SEQUENCE [LARGE SCALE GENOMIC DNA]</scope>
    <source>
        <strain evidence="4">G536</strain>
    </source>
</reference>
<dbReference type="Pfam" id="PF08325">
    <property type="entry name" value="WLM"/>
    <property type="match status" value="1"/>
</dbReference>
<comment type="caution">
    <text evidence="3">The sequence shown here is derived from an EMBL/GenBank/DDBJ whole genome shotgun (WGS) entry which is preliminary data.</text>
</comment>
<name>A0A553IB95_9PEZI</name>
<feature type="compositionally biased region" description="Low complexity" evidence="1">
    <location>
        <begin position="272"/>
        <end position="281"/>
    </location>
</feature>
<dbReference type="PROSITE" id="PS51397">
    <property type="entry name" value="WLM"/>
    <property type="match status" value="1"/>
</dbReference>
<accession>A0A553IB95</accession>
<dbReference type="Gene3D" id="3.10.20.90">
    <property type="entry name" value="Phosphatidylinositol 3-kinase Catalytic Subunit, Chain A, domain 1"/>
    <property type="match status" value="1"/>
</dbReference>
<keyword evidence="4" id="KW-1185">Reference proteome</keyword>
<feature type="region of interest" description="Disordered" evidence="1">
    <location>
        <begin position="263"/>
        <end position="284"/>
    </location>
</feature>
<dbReference type="OrthoDB" id="49605at2759"/>
<dbReference type="InterPro" id="IPR013536">
    <property type="entry name" value="WLM_dom"/>
</dbReference>
<organism evidence="3 4">
    <name type="scientific">Xylaria flabelliformis</name>
    <dbReference type="NCBI Taxonomy" id="2512241"/>
    <lineage>
        <taxon>Eukaryota</taxon>
        <taxon>Fungi</taxon>
        <taxon>Dikarya</taxon>
        <taxon>Ascomycota</taxon>
        <taxon>Pezizomycotina</taxon>
        <taxon>Sordariomycetes</taxon>
        <taxon>Xylariomycetidae</taxon>
        <taxon>Xylariales</taxon>
        <taxon>Xylariaceae</taxon>
        <taxon>Xylaria</taxon>
    </lineage>
</organism>
<evidence type="ECO:0000259" key="2">
    <source>
        <dbReference type="PROSITE" id="PS51397"/>
    </source>
</evidence>
<dbReference type="PANTHER" id="PTHR47795">
    <property type="entry name" value="UBIQUITIN AND WLM DOMAIN-CONTAINING METALLOPROTEASE SPCC1442.07C"/>
    <property type="match status" value="1"/>
</dbReference>